<keyword evidence="13" id="KW-1185">Reference proteome</keyword>
<dbReference type="UniPathway" id="UPA00053">
    <property type="reaction ID" value="UER00088"/>
</dbReference>
<protein>
    <recommendedName>
        <fullName evidence="3 11">Shikimate kinase</fullName>
        <shortName evidence="11">SK</shortName>
        <ecNumber evidence="3 11">2.7.1.71</ecNumber>
    </recommendedName>
</protein>
<dbReference type="InterPro" id="IPR000623">
    <property type="entry name" value="Shikimate_kinase/TSH1"/>
</dbReference>
<comment type="caution">
    <text evidence="11">Lacks conserved residue(s) required for the propagation of feature annotation.</text>
</comment>
<evidence type="ECO:0000313" key="13">
    <source>
        <dbReference type="Proteomes" id="UP000463857"/>
    </source>
</evidence>
<comment type="similarity">
    <text evidence="2 11">Belongs to the shikimate kinase family.</text>
</comment>
<dbReference type="InParanoid" id="A0A7L4YJL5"/>
<evidence type="ECO:0000256" key="4">
    <source>
        <dbReference type="ARBA" id="ARBA00022605"/>
    </source>
</evidence>
<dbReference type="EC" id="2.7.1.71" evidence="3 11"/>
<dbReference type="CDD" id="cd00464">
    <property type="entry name" value="SK"/>
    <property type="match status" value="1"/>
</dbReference>
<feature type="binding site" evidence="11">
    <location>
        <position position="41"/>
    </location>
    <ligand>
        <name>substrate</name>
    </ligand>
</feature>
<dbReference type="InterPro" id="IPR027417">
    <property type="entry name" value="P-loop_NTPase"/>
</dbReference>
<evidence type="ECO:0000256" key="2">
    <source>
        <dbReference type="ARBA" id="ARBA00006997"/>
    </source>
</evidence>
<comment type="catalytic activity">
    <reaction evidence="10 11">
        <text>shikimate + ATP = 3-phosphoshikimate + ADP + H(+)</text>
        <dbReference type="Rhea" id="RHEA:13121"/>
        <dbReference type="ChEBI" id="CHEBI:15378"/>
        <dbReference type="ChEBI" id="CHEBI:30616"/>
        <dbReference type="ChEBI" id="CHEBI:36208"/>
        <dbReference type="ChEBI" id="CHEBI:145989"/>
        <dbReference type="ChEBI" id="CHEBI:456216"/>
        <dbReference type="EC" id="2.7.1.71"/>
    </reaction>
</comment>
<comment type="function">
    <text evidence="11">Catalyzes the specific phosphorylation of the 3-hydroxyl group of shikimic acid using ATP as a cosubstrate.</text>
</comment>
<sequence length="176" mass="18621">MSERGTDTSPVAVLMGAPGSGKSTVGPLLAERLGVGFRDVDHDIEAAEGKAISEIFIDDGEPHFRELEHQAVVRALAEHDGVLSLGGGAVLDERTREALRGHRVVWLVVGLATAAERVGLGTSRPVLALNPRATLRHLLEQRTPLYEEAAQVRIDTNGKDAEAVADEIAAALGTHA</sequence>
<evidence type="ECO:0000256" key="10">
    <source>
        <dbReference type="ARBA" id="ARBA00048567"/>
    </source>
</evidence>
<feature type="binding site" evidence="11">
    <location>
        <position position="124"/>
    </location>
    <ligand>
        <name>ATP</name>
        <dbReference type="ChEBI" id="CHEBI:30616"/>
    </ligand>
</feature>
<comment type="cofactor">
    <cofactor evidence="11">
        <name>Mg(2+)</name>
        <dbReference type="ChEBI" id="CHEBI:18420"/>
    </cofactor>
    <text evidence="11">Binds 1 Mg(2+) ion per subunit.</text>
</comment>
<dbReference type="RefSeq" id="WP_159542130.1">
    <property type="nucleotide sequence ID" value="NZ_CP047156.1"/>
</dbReference>
<dbReference type="SUPFAM" id="SSF52540">
    <property type="entry name" value="P-loop containing nucleoside triphosphate hydrolases"/>
    <property type="match status" value="1"/>
</dbReference>
<evidence type="ECO:0000256" key="8">
    <source>
        <dbReference type="ARBA" id="ARBA00022840"/>
    </source>
</evidence>
<dbReference type="Gene3D" id="3.40.50.300">
    <property type="entry name" value="P-loop containing nucleotide triphosphate hydrolases"/>
    <property type="match status" value="1"/>
</dbReference>
<dbReference type="GO" id="GO:0004765">
    <property type="term" value="F:shikimate kinase activity"/>
    <property type="evidence" value="ECO:0007669"/>
    <property type="project" value="UniProtKB-UniRule"/>
</dbReference>
<gene>
    <name evidence="11" type="primary">aroK</name>
    <name evidence="12" type="ORF">EK0264_01150</name>
</gene>
<feature type="binding site" evidence="11">
    <location>
        <position position="142"/>
    </location>
    <ligand>
        <name>substrate</name>
    </ligand>
</feature>
<keyword evidence="7 11" id="KW-0418">Kinase</keyword>
<proteinExistence type="inferred from homology"/>
<keyword evidence="11" id="KW-0460">Magnesium</keyword>
<dbReference type="PROSITE" id="PS01128">
    <property type="entry name" value="SHIKIMATE_KINASE"/>
    <property type="match status" value="1"/>
</dbReference>
<keyword evidence="11" id="KW-0479">Metal-binding</keyword>
<evidence type="ECO:0000256" key="7">
    <source>
        <dbReference type="ARBA" id="ARBA00022777"/>
    </source>
</evidence>
<dbReference type="AlphaFoldDB" id="A0A7L4YJL5"/>
<organism evidence="12 13">
    <name type="scientific">Epidermidibacterium keratini</name>
    <dbReference type="NCBI Taxonomy" id="1891644"/>
    <lineage>
        <taxon>Bacteria</taxon>
        <taxon>Bacillati</taxon>
        <taxon>Actinomycetota</taxon>
        <taxon>Actinomycetes</taxon>
        <taxon>Sporichthyales</taxon>
        <taxon>Sporichthyaceae</taxon>
        <taxon>Epidermidibacterium</taxon>
    </lineage>
</organism>
<name>A0A7L4YJL5_9ACTN</name>
<keyword evidence="8 11" id="KW-0067">ATP-binding</keyword>
<dbReference type="GO" id="GO:0009423">
    <property type="term" value="P:chorismate biosynthetic process"/>
    <property type="evidence" value="ECO:0007669"/>
    <property type="project" value="UniProtKB-UniRule"/>
</dbReference>
<keyword evidence="5 11" id="KW-0808">Transferase</keyword>
<feature type="binding site" evidence="11">
    <location>
        <position position="65"/>
    </location>
    <ligand>
        <name>substrate</name>
    </ligand>
</feature>
<dbReference type="OrthoDB" id="9800332at2"/>
<dbReference type="GO" id="GO:0005524">
    <property type="term" value="F:ATP binding"/>
    <property type="evidence" value="ECO:0007669"/>
    <property type="project" value="UniProtKB-UniRule"/>
</dbReference>
<dbReference type="PANTHER" id="PTHR21087:SF16">
    <property type="entry name" value="SHIKIMATE KINASE 1, CHLOROPLASTIC"/>
    <property type="match status" value="1"/>
</dbReference>
<dbReference type="KEGG" id="eke:EK0264_01150"/>
<dbReference type="GO" id="GO:0005829">
    <property type="term" value="C:cytosol"/>
    <property type="evidence" value="ECO:0007669"/>
    <property type="project" value="TreeGrafter"/>
</dbReference>
<dbReference type="PANTHER" id="PTHR21087">
    <property type="entry name" value="SHIKIMATE KINASE"/>
    <property type="match status" value="1"/>
</dbReference>
<comment type="subcellular location">
    <subcellularLocation>
        <location evidence="11">Cytoplasm</location>
    </subcellularLocation>
</comment>
<feature type="binding site" evidence="11">
    <location>
        <begin position="19"/>
        <end position="24"/>
    </location>
    <ligand>
        <name>ATP</name>
        <dbReference type="ChEBI" id="CHEBI:30616"/>
    </ligand>
</feature>
<dbReference type="GO" id="GO:0008652">
    <property type="term" value="P:amino acid biosynthetic process"/>
    <property type="evidence" value="ECO:0007669"/>
    <property type="project" value="UniProtKB-KW"/>
</dbReference>
<comment type="pathway">
    <text evidence="1 11">Metabolic intermediate biosynthesis; chorismate biosynthesis; chorismate from D-erythrose 4-phosphate and phosphoenolpyruvate: step 5/7.</text>
</comment>
<evidence type="ECO:0000256" key="6">
    <source>
        <dbReference type="ARBA" id="ARBA00022741"/>
    </source>
</evidence>
<feature type="binding site" evidence="11">
    <location>
        <position position="87"/>
    </location>
    <ligand>
        <name>substrate</name>
    </ligand>
</feature>
<dbReference type="Pfam" id="PF01202">
    <property type="entry name" value="SKI"/>
    <property type="match status" value="1"/>
</dbReference>
<keyword evidence="9 11" id="KW-0057">Aromatic amino acid biosynthesis</keyword>
<reference evidence="12 13" key="1">
    <citation type="journal article" date="2018" name="Int. J. Syst. Evol. Microbiol.">
        <title>Epidermidibacterium keratini gen. nov., sp. nov., a member of the family Sporichthyaceae, isolated from keratin epidermis.</title>
        <authorList>
            <person name="Lee D.G."/>
            <person name="Trujillo M.E."/>
            <person name="Kang S."/>
            <person name="Nam J.J."/>
            <person name="Kim Y.J."/>
        </authorList>
    </citation>
    <scope>NUCLEOTIDE SEQUENCE [LARGE SCALE GENOMIC DNA]</scope>
    <source>
        <strain evidence="12 13">EPI-7</strain>
    </source>
</reference>
<evidence type="ECO:0000256" key="1">
    <source>
        <dbReference type="ARBA" id="ARBA00004842"/>
    </source>
</evidence>
<dbReference type="InterPro" id="IPR031322">
    <property type="entry name" value="Shikimate/glucono_kinase"/>
</dbReference>
<dbReference type="EMBL" id="CP047156">
    <property type="protein sequence ID" value="QHB99043.1"/>
    <property type="molecule type" value="Genomic_DNA"/>
</dbReference>
<dbReference type="InterPro" id="IPR023000">
    <property type="entry name" value="Shikimate_kinase_CS"/>
</dbReference>
<dbReference type="HAMAP" id="MF_00109">
    <property type="entry name" value="Shikimate_kinase"/>
    <property type="match status" value="1"/>
</dbReference>
<dbReference type="PRINTS" id="PR01100">
    <property type="entry name" value="SHIKIMTKNASE"/>
</dbReference>
<dbReference type="Proteomes" id="UP000463857">
    <property type="component" value="Chromosome"/>
</dbReference>
<keyword evidence="6 11" id="KW-0547">Nucleotide-binding</keyword>
<dbReference type="GO" id="GO:0000287">
    <property type="term" value="F:magnesium ion binding"/>
    <property type="evidence" value="ECO:0007669"/>
    <property type="project" value="UniProtKB-UniRule"/>
</dbReference>
<keyword evidence="11" id="KW-0963">Cytoplasm</keyword>
<dbReference type="GO" id="GO:0009073">
    <property type="term" value="P:aromatic amino acid family biosynthetic process"/>
    <property type="evidence" value="ECO:0007669"/>
    <property type="project" value="UniProtKB-KW"/>
</dbReference>
<evidence type="ECO:0000313" key="12">
    <source>
        <dbReference type="EMBL" id="QHB99043.1"/>
    </source>
</evidence>
<evidence type="ECO:0000256" key="9">
    <source>
        <dbReference type="ARBA" id="ARBA00023141"/>
    </source>
</evidence>
<accession>A0A7L4YJL5</accession>
<comment type="subunit">
    <text evidence="11">Monomer.</text>
</comment>
<evidence type="ECO:0000256" key="3">
    <source>
        <dbReference type="ARBA" id="ARBA00012154"/>
    </source>
</evidence>
<evidence type="ECO:0000256" key="5">
    <source>
        <dbReference type="ARBA" id="ARBA00022679"/>
    </source>
</evidence>
<keyword evidence="4 11" id="KW-0028">Amino-acid biosynthesis</keyword>
<feature type="binding site" evidence="11">
    <location>
        <position position="23"/>
    </location>
    <ligand>
        <name>Mg(2+)</name>
        <dbReference type="ChEBI" id="CHEBI:18420"/>
    </ligand>
</feature>
<dbReference type="FunCoup" id="A0A7L4YJL5">
    <property type="interactions" value="147"/>
</dbReference>
<evidence type="ECO:0000256" key="11">
    <source>
        <dbReference type="HAMAP-Rule" id="MF_00109"/>
    </source>
</evidence>